<feature type="binding site" evidence="8">
    <location>
        <position position="278"/>
    </location>
    <ligand>
        <name>Zn(2+)</name>
        <dbReference type="ChEBI" id="CHEBI:29105"/>
    </ligand>
</feature>
<evidence type="ECO:0000256" key="6">
    <source>
        <dbReference type="ARBA" id="ARBA00022827"/>
    </source>
</evidence>
<dbReference type="AlphaFoldDB" id="A0A0C2HXN8"/>
<comment type="pathway">
    <text evidence="2">One-carbon metabolism; tetrahydrofolate interconversion.</text>
</comment>
<gene>
    <name evidence="11" type="ORF">GFER_02170</name>
</gene>
<dbReference type="PANTHER" id="PTHR11103:SF18">
    <property type="entry name" value="SLR1189 PROTEIN"/>
    <property type="match status" value="1"/>
</dbReference>
<keyword evidence="3 8" id="KW-0489">Methyltransferase</keyword>
<feature type="domain" description="Hcy-binding" evidence="10">
    <location>
        <begin position="8"/>
        <end position="292"/>
    </location>
</feature>
<feature type="region of interest" description="Disordered" evidence="9">
    <location>
        <begin position="297"/>
        <end position="317"/>
    </location>
</feature>
<evidence type="ECO:0000313" key="12">
    <source>
        <dbReference type="Proteomes" id="UP000035068"/>
    </source>
</evidence>
<evidence type="ECO:0000256" key="5">
    <source>
        <dbReference type="ARBA" id="ARBA00022679"/>
    </source>
</evidence>
<dbReference type="NCBIfam" id="NF006396">
    <property type="entry name" value="PRK08645.1"/>
    <property type="match status" value="1"/>
</dbReference>
<keyword evidence="6" id="KW-0274">FAD</keyword>
<reference evidence="11 12" key="1">
    <citation type="submission" date="2014-12" db="EMBL/GenBank/DDBJ databases">
        <title>Genomes of Geoalkalibacter ferrihydriticus and Geoalkalibacter subterraneus, two haloalkaliphilic metal-reducing members of the Geobacteraceae.</title>
        <authorList>
            <person name="Badalamenti J.P."/>
            <person name="Torres C.I."/>
            <person name="Krajmalnik-Brown R."/>
            <person name="Bond D.R."/>
        </authorList>
    </citation>
    <scope>NUCLEOTIDE SEQUENCE [LARGE SCALE GENOMIC DNA]</scope>
    <source>
        <strain evidence="11 12">DSM 17813</strain>
    </source>
</reference>
<dbReference type="CDD" id="cd00537">
    <property type="entry name" value="MTHFR"/>
    <property type="match status" value="1"/>
</dbReference>
<dbReference type="Pfam" id="PF02219">
    <property type="entry name" value="MTHFR"/>
    <property type="match status" value="1"/>
</dbReference>
<name>A0A0C2HXN8_9BACT</name>
<organism evidence="11 12">
    <name type="scientific">Geoalkalibacter ferrihydriticus DSM 17813</name>
    <dbReference type="NCBI Taxonomy" id="1121915"/>
    <lineage>
        <taxon>Bacteria</taxon>
        <taxon>Pseudomonadati</taxon>
        <taxon>Thermodesulfobacteriota</taxon>
        <taxon>Desulfuromonadia</taxon>
        <taxon>Desulfuromonadales</taxon>
        <taxon>Geoalkalibacteraceae</taxon>
        <taxon>Geoalkalibacter</taxon>
    </lineage>
</organism>
<dbReference type="EMBL" id="JWJD01000001">
    <property type="protein sequence ID" value="KIH77527.1"/>
    <property type="molecule type" value="Genomic_DNA"/>
</dbReference>
<protein>
    <submittedName>
        <fullName evidence="11">Homocysteine methyltransferase</fullName>
    </submittedName>
</protein>
<dbReference type="RefSeq" id="WP_040095629.1">
    <property type="nucleotide sequence ID" value="NZ_JWJD01000001.1"/>
</dbReference>
<sequence length="616" mass="65745">MTVYPSRSQRFLDLLQQRVLVGDGAMGTLLYQRGVALDANFEHLNLVRPQLVLEVHQDYAAAGAEVLETNTFGANRLRLGAIGLAHKVAAINTAGARLARQVAGEERFVAGSVGPLPPARGEEQDLSETQKGEILREQMSALAEGGVDLFILETFSSLADLQLALGIAADLGLPASAQLAFLEGGRTRDGVAAEAAVRALEQADAALIGANCGAGPRDLLTVLRQIAPLTQRPLAAYANSGFPQYRDGRFIYLATPEYFAAMGREMALAGATLIGGCCGTTPDHIRALAQSLNQLTPAARPSAPARPHATQPSISPKPAAPHFLADWGRRPIITVELDPPRGLNCDKVLGAAEKLRAAGVDAISLAENPLARIRMGNLALACRMQEQTGVPVIAHVTCRDRNLIGLHSEMMGAHLLGIRNLLAVTGDPVSLGGEAGASSVFDLNSIGLLELLTALNEGINLFGTELEGRSEFLLGAAFNPNVRHMDGQIRRLEKKIAAGARFVQTQPVYSHEILDKMLTLTDPLEIPVLVGILPLVSERNAEFLHNEVPGISLPDEVRKRMRGLRGEEGIREGLAISGELVAAGRGRVGGWYLMPPFGKVDLALALMKEIRRNAEH</sequence>
<evidence type="ECO:0000259" key="10">
    <source>
        <dbReference type="PROSITE" id="PS50970"/>
    </source>
</evidence>
<keyword evidence="8" id="KW-0479">Metal-binding</keyword>
<feature type="binding site" evidence="8">
    <location>
        <position position="212"/>
    </location>
    <ligand>
        <name>Zn(2+)</name>
        <dbReference type="ChEBI" id="CHEBI:29105"/>
    </ligand>
</feature>
<evidence type="ECO:0000256" key="4">
    <source>
        <dbReference type="ARBA" id="ARBA00022630"/>
    </source>
</evidence>
<feature type="binding site" evidence="8">
    <location>
        <position position="277"/>
    </location>
    <ligand>
        <name>Zn(2+)</name>
        <dbReference type="ChEBI" id="CHEBI:29105"/>
    </ligand>
</feature>
<evidence type="ECO:0000256" key="1">
    <source>
        <dbReference type="ARBA" id="ARBA00001974"/>
    </source>
</evidence>
<keyword evidence="7" id="KW-0560">Oxidoreductase</keyword>
<evidence type="ECO:0000256" key="7">
    <source>
        <dbReference type="ARBA" id="ARBA00023002"/>
    </source>
</evidence>
<dbReference type="InterPro" id="IPR003171">
    <property type="entry name" value="Mehydrof_redctse-like"/>
</dbReference>
<dbReference type="InterPro" id="IPR036589">
    <property type="entry name" value="HCY_dom_sf"/>
</dbReference>
<dbReference type="Gene3D" id="3.20.20.330">
    <property type="entry name" value="Homocysteine-binding-like domain"/>
    <property type="match status" value="1"/>
</dbReference>
<evidence type="ECO:0000313" key="11">
    <source>
        <dbReference type="EMBL" id="KIH77527.1"/>
    </source>
</evidence>
<evidence type="ECO:0000256" key="2">
    <source>
        <dbReference type="ARBA" id="ARBA00004777"/>
    </source>
</evidence>
<dbReference type="GO" id="GO:0008168">
    <property type="term" value="F:methyltransferase activity"/>
    <property type="evidence" value="ECO:0007669"/>
    <property type="project" value="UniProtKB-UniRule"/>
</dbReference>
<proteinExistence type="predicted"/>
<feature type="compositionally biased region" description="Low complexity" evidence="9">
    <location>
        <begin position="297"/>
        <end position="307"/>
    </location>
</feature>
<accession>A0A0C2HXN8</accession>
<comment type="cofactor">
    <cofactor evidence="1">
        <name>FAD</name>
        <dbReference type="ChEBI" id="CHEBI:57692"/>
    </cofactor>
</comment>
<evidence type="ECO:0000256" key="8">
    <source>
        <dbReference type="PROSITE-ProRule" id="PRU00333"/>
    </source>
</evidence>
<dbReference type="GO" id="GO:0032259">
    <property type="term" value="P:methylation"/>
    <property type="evidence" value="ECO:0007669"/>
    <property type="project" value="UniProtKB-KW"/>
</dbReference>
<dbReference type="InterPro" id="IPR003726">
    <property type="entry name" value="HCY_dom"/>
</dbReference>
<dbReference type="GO" id="GO:0006555">
    <property type="term" value="P:methionine metabolic process"/>
    <property type="evidence" value="ECO:0007669"/>
    <property type="project" value="InterPro"/>
</dbReference>
<keyword evidence="4" id="KW-0285">Flavoprotein</keyword>
<dbReference type="GO" id="GO:0035999">
    <property type="term" value="P:tetrahydrofolate interconversion"/>
    <property type="evidence" value="ECO:0007669"/>
    <property type="project" value="UniProtKB-UniPathway"/>
</dbReference>
<dbReference type="Pfam" id="PF02574">
    <property type="entry name" value="S-methyl_trans"/>
    <property type="match status" value="1"/>
</dbReference>
<dbReference type="SUPFAM" id="SSF82282">
    <property type="entry name" value="Homocysteine S-methyltransferase"/>
    <property type="match status" value="1"/>
</dbReference>
<keyword evidence="12" id="KW-1185">Reference proteome</keyword>
<dbReference type="GO" id="GO:0004489">
    <property type="term" value="F:methylenetetrahydrofolate reductase [NAD(P)H] activity"/>
    <property type="evidence" value="ECO:0007669"/>
    <property type="project" value="InterPro"/>
</dbReference>
<dbReference type="UniPathway" id="UPA00193"/>
<dbReference type="InterPro" id="IPR029041">
    <property type="entry name" value="FAD-linked_oxidoreductase-like"/>
</dbReference>
<evidence type="ECO:0000256" key="9">
    <source>
        <dbReference type="SAM" id="MobiDB-lite"/>
    </source>
</evidence>
<dbReference type="PANTHER" id="PTHR11103">
    <property type="entry name" value="SLR1189 PROTEIN"/>
    <property type="match status" value="1"/>
</dbReference>
<dbReference type="PROSITE" id="PS50970">
    <property type="entry name" value="HCY"/>
    <property type="match status" value="1"/>
</dbReference>
<dbReference type="SUPFAM" id="SSF51730">
    <property type="entry name" value="FAD-linked oxidoreductase"/>
    <property type="match status" value="1"/>
</dbReference>
<evidence type="ECO:0000256" key="3">
    <source>
        <dbReference type="ARBA" id="ARBA00022603"/>
    </source>
</evidence>
<dbReference type="GO" id="GO:0046872">
    <property type="term" value="F:metal ion binding"/>
    <property type="evidence" value="ECO:0007669"/>
    <property type="project" value="UniProtKB-KW"/>
</dbReference>
<keyword evidence="5 8" id="KW-0808">Transferase</keyword>
<keyword evidence="8" id="KW-0862">Zinc</keyword>
<dbReference type="Gene3D" id="3.20.20.220">
    <property type="match status" value="1"/>
</dbReference>
<dbReference type="Proteomes" id="UP000035068">
    <property type="component" value="Unassembled WGS sequence"/>
</dbReference>
<comment type="cofactor">
    <cofactor evidence="8">
        <name>Zn(2+)</name>
        <dbReference type="ChEBI" id="CHEBI:29105"/>
    </cofactor>
</comment>
<comment type="caution">
    <text evidence="11">The sequence shown here is derived from an EMBL/GenBank/DDBJ whole genome shotgun (WGS) entry which is preliminary data.</text>
</comment>